<keyword evidence="4 7" id="KW-1133">Transmembrane helix</keyword>
<dbReference type="SUPFAM" id="SSF161070">
    <property type="entry name" value="SNF-like"/>
    <property type="match status" value="1"/>
</dbReference>
<proteinExistence type="inferred from homology"/>
<feature type="transmembrane region" description="Helical" evidence="7">
    <location>
        <begin position="221"/>
        <end position="246"/>
    </location>
</feature>
<evidence type="ECO:0000256" key="5">
    <source>
        <dbReference type="ARBA" id="ARBA00023136"/>
    </source>
</evidence>
<feature type="transmembrane region" description="Helical" evidence="7">
    <location>
        <begin position="258"/>
        <end position="282"/>
    </location>
</feature>
<evidence type="ECO:0000256" key="1">
    <source>
        <dbReference type="ARBA" id="ARBA00004141"/>
    </source>
</evidence>
<evidence type="ECO:0000313" key="9">
    <source>
        <dbReference type="Proteomes" id="UP001155027"/>
    </source>
</evidence>
<accession>A0A9X2Q030</accession>
<evidence type="ECO:0000313" key="8">
    <source>
        <dbReference type="EMBL" id="MCS3677949.1"/>
    </source>
</evidence>
<evidence type="ECO:0000256" key="3">
    <source>
        <dbReference type="ARBA" id="ARBA00022692"/>
    </source>
</evidence>
<dbReference type="AlphaFoldDB" id="A0A9X2Q030"/>
<dbReference type="EMBL" id="JANUAU010000005">
    <property type="protein sequence ID" value="MCS3677949.1"/>
    <property type="molecule type" value="Genomic_DNA"/>
</dbReference>
<feature type="transmembrane region" description="Helical" evidence="7">
    <location>
        <begin position="46"/>
        <end position="70"/>
    </location>
</feature>
<dbReference type="PROSITE" id="PS50267">
    <property type="entry name" value="NA_NEUROTRAN_SYMP_3"/>
    <property type="match status" value="1"/>
</dbReference>
<dbReference type="PANTHER" id="PTHR42948">
    <property type="entry name" value="TRANSPORTER"/>
    <property type="match status" value="1"/>
</dbReference>
<dbReference type="PRINTS" id="PR00176">
    <property type="entry name" value="NANEUSMPORT"/>
</dbReference>
<dbReference type="GO" id="GO:0016020">
    <property type="term" value="C:membrane"/>
    <property type="evidence" value="ECO:0007669"/>
    <property type="project" value="UniProtKB-SubCell"/>
</dbReference>
<dbReference type="Proteomes" id="UP001155027">
    <property type="component" value="Unassembled WGS sequence"/>
</dbReference>
<feature type="transmembrane region" description="Helical" evidence="7">
    <location>
        <begin position="90"/>
        <end position="110"/>
    </location>
</feature>
<organism evidence="8 9">
    <name type="scientific">Salinibacter ruber</name>
    <dbReference type="NCBI Taxonomy" id="146919"/>
    <lineage>
        <taxon>Bacteria</taxon>
        <taxon>Pseudomonadati</taxon>
        <taxon>Rhodothermota</taxon>
        <taxon>Rhodothermia</taxon>
        <taxon>Rhodothermales</taxon>
        <taxon>Salinibacteraceae</taxon>
        <taxon>Salinibacter</taxon>
    </lineage>
</organism>
<dbReference type="RefSeq" id="WP_259080386.1">
    <property type="nucleotide sequence ID" value="NZ_JANUAU010000005.1"/>
</dbReference>
<keyword evidence="3 6" id="KW-0812">Transmembrane</keyword>
<evidence type="ECO:0000256" key="7">
    <source>
        <dbReference type="SAM" id="Phobius"/>
    </source>
</evidence>
<comment type="similarity">
    <text evidence="6">Belongs to the sodium:neurotransmitter symporter (SNF) (TC 2.A.22) family.</text>
</comment>
<feature type="transmembrane region" description="Helical" evidence="7">
    <location>
        <begin position="372"/>
        <end position="395"/>
    </location>
</feature>
<gene>
    <name evidence="8" type="ORF">GGP71_001877</name>
</gene>
<keyword evidence="5 7" id="KW-0472">Membrane</keyword>
<feature type="transmembrane region" description="Helical" evidence="7">
    <location>
        <begin position="416"/>
        <end position="439"/>
    </location>
</feature>
<evidence type="ECO:0000256" key="4">
    <source>
        <dbReference type="ARBA" id="ARBA00022989"/>
    </source>
</evidence>
<feature type="transmembrane region" description="Helical" evidence="7">
    <location>
        <begin position="451"/>
        <end position="472"/>
    </location>
</feature>
<dbReference type="GO" id="GO:0015293">
    <property type="term" value="F:symporter activity"/>
    <property type="evidence" value="ECO:0007669"/>
    <property type="project" value="UniProtKB-KW"/>
</dbReference>
<comment type="caution">
    <text evidence="8">The sequence shown here is derived from an EMBL/GenBank/DDBJ whole genome shotgun (WGS) entry which is preliminary data.</text>
</comment>
<evidence type="ECO:0000256" key="2">
    <source>
        <dbReference type="ARBA" id="ARBA00022448"/>
    </source>
</evidence>
<dbReference type="NCBIfam" id="NF037979">
    <property type="entry name" value="Na_transp"/>
    <property type="match status" value="1"/>
</dbReference>
<feature type="transmembrane region" description="Helical" evidence="7">
    <location>
        <begin position="17"/>
        <end position="34"/>
    </location>
</feature>
<keyword evidence="6" id="KW-0769">Symport</keyword>
<dbReference type="InterPro" id="IPR037272">
    <property type="entry name" value="SNS_sf"/>
</dbReference>
<dbReference type="PROSITE" id="PS00610">
    <property type="entry name" value="NA_NEUROTRAN_SYMP_1"/>
    <property type="match status" value="1"/>
</dbReference>
<dbReference type="PANTHER" id="PTHR42948:SF1">
    <property type="entry name" value="TRANSPORTER"/>
    <property type="match status" value="1"/>
</dbReference>
<feature type="transmembrane region" description="Helical" evidence="7">
    <location>
        <begin position="146"/>
        <end position="168"/>
    </location>
</feature>
<dbReference type="InterPro" id="IPR047218">
    <property type="entry name" value="YocR/YhdH-like"/>
</dbReference>
<protein>
    <recommendedName>
        <fullName evidence="6">Transporter</fullName>
    </recommendedName>
</protein>
<dbReference type="CDD" id="cd10336">
    <property type="entry name" value="SLC6sbd_Tyt1-Like"/>
    <property type="match status" value="1"/>
</dbReference>
<feature type="transmembrane region" description="Helical" evidence="7">
    <location>
        <begin position="308"/>
        <end position="329"/>
    </location>
</feature>
<sequence>MPDQDVELSRAQWGSRFGFLMAMLGAMVGAGNIWRFPYVTGENGGGAFLLAYFVLLLVLAIPGLIAEVAFGRYAGKGVIGAFREVASSRGMVGLGVVVLIVNVALMSYYAPVVGWTLYYAVHSLLFTFTSAGFAPEAFWEGFRASGVWSIGSHTAVMALVAAILYLGIRRGVERLVIYAVPGLVLALVAIMIRALTLPGAAEGLAFTFGIEWGKLGLGQTWITALGQVLFSTGLGWGIALTVGSYLPDYDDIPIGGGVFTVIGNSSIGILAAFAIFPIVFAFDLDPGSGASLTFVSLPQVFPQMAGGALWAILFFLGFFLAAFTSAILITEVSVTTLSEETRLTREQTVIGVCGVIWLLGLGSAYSPDVLNFLDFVFGNFGLPLSTLAIIGAIGWSMGHLGPEKLRVLEINRNAGLYVGSIWGPVVQYVIPLVMLLIVANYAWANFGTPEMIGGVAVFFGIPVLGYALMASLEGRRDPIARDETR</sequence>
<feature type="transmembrane region" description="Helical" evidence="7">
    <location>
        <begin position="175"/>
        <end position="201"/>
    </location>
</feature>
<dbReference type="Pfam" id="PF00209">
    <property type="entry name" value="SNF"/>
    <property type="match status" value="2"/>
</dbReference>
<dbReference type="InterPro" id="IPR000175">
    <property type="entry name" value="Na/ntran_symport"/>
</dbReference>
<feature type="transmembrane region" description="Helical" evidence="7">
    <location>
        <begin position="349"/>
        <end position="366"/>
    </location>
</feature>
<name>A0A9X2Q030_9BACT</name>
<keyword evidence="2 6" id="KW-0813">Transport</keyword>
<comment type="subcellular location">
    <subcellularLocation>
        <location evidence="1">Membrane</location>
        <topology evidence="1">Multi-pass membrane protein</topology>
    </subcellularLocation>
</comment>
<evidence type="ECO:0000256" key="6">
    <source>
        <dbReference type="RuleBase" id="RU003732"/>
    </source>
</evidence>
<reference evidence="8" key="1">
    <citation type="submission" date="2022-08" db="EMBL/GenBank/DDBJ databases">
        <title>Genomic Encyclopedia of Type Strains, Phase V (KMG-V): Genome sequencing to study the core and pangenomes of soil and plant-associated prokaryotes.</title>
        <authorList>
            <person name="Whitman W."/>
        </authorList>
    </citation>
    <scope>NUCLEOTIDE SEQUENCE</scope>
    <source>
        <strain evidence="8">0</strain>
    </source>
</reference>